<dbReference type="GeneID" id="98658556"/>
<evidence type="ECO:0000313" key="6">
    <source>
        <dbReference type="EMBL" id="KAB1637420.1"/>
    </source>
</evidence>
<dbReference type="InterPro" id="IPR023052">
    <property type="entry name" value="Cell_div_SepF"/>
</dbReference>
<dbReference type="GO" id="GO:0000917">
    <property type="term" value="P:division septum assembly"/>
    <property type="evidence" value="ECO:0007669"/>
    <property type="project" value="UniProtKB-KW"/>
</dbReference>
<reference evidence="6 7" key="1">
    <citation type="submission" date="2019-09" db="EMBL/GenBank/DDBJ databases">
        <title>Whole genome shotgun sequencing (WGS) of Ellagibacter isourolithinifaciens DSM 104140(T) and Adlercreutzia muris DSM 29508(T).</title>
        <authorList>
            <person name="Stoll D.A."/>
            <person name="Danylec N."/>
            <person name="Huch M."/>
        </authorList>
    </citation>
    <scope>NUCLEOTIDE SEQUENCE [LARGE SCALE GENOMIC DNA]</scope>
    <source>
        <strain evidence="6 7">DSM 104140</strain>
    </source>
</reference>
<evidence type="ECO:0000313" key="7">
    <source>
        <dbReference type="Proteomes" id="UP000468668"/>
    </source>
</evidence>
<evidence type="ECO:0000256" key="2">
    <source>
        <dbReference type="ARBA" id="ARBA00023210"/>
    </source>
</evidence>
<dbReference type="Proteomes" id="UP000468668">
    <property type="component" value="Unassembled WGS sequence"/>
</dbReference>
<keyword evidence="3" id="KW-0131">Cell cycle</keyword>
<dbReference type="AlphaFoldDB" id="A0A6N6NQA1"/>
<keyword evidence="2" id="KW-0717">Septation</keyword>
<comment type="function">
    <text evidence="4">Cell division protein that is part of the divisome complex and is recruited early to the Z-ring. Probably stimulates Z-ring formation, perhaps through the cross-linking of FtsZ protofilaments. Its function overlaps with FtsA.</text>
</comment>
<organism evidence="6 7">
    <name type="scientific">Ellagibacter isourolithinifaciens</name>
    <dbReference type="NCBI Taxonomy" id="2137581"/>
    <lineage>
        <taxon>Bacteria</taxon>
        <taxon>Bacillati</taxon>
        <taxon>Actinomycetota</taxon>
        <taxon>Coriobacteriia</taxon>
        <taxon>Eggerthellales</taxon>
        <taxon>Eggerthellaceae</taxon>
        <taxon>Ellagibacter</taxon>
    </lineage>
</organism>
<evidence type="ECO:0000256" key="4">
    <source>
        <dbReference type="ARBA" id="ARBA00044936"/>
    </source>
</evidence>
<dbReference type="InterPro" id="IPR038594">
    <property type="entry name" value="SepF-like_sf"/>
</dbReference>
<feature type="compositionally biased region" description="Acidic residues" evidence="5">
    <location>
        <begin position="25"/>
        <end position="52"/>
    </location>
</feature>
<dbReference type="OrthoDB" id="3731101at2"/>
<evidence type="ECO:0000256" key="1">
    <source>
        <dbReference type="ARBA" id="ARBA00022618"/>
    </source>
</evidence>
<dbReference type="InterPro" id="IPR007561">
    <property type="entry name" value="Cell_div_SepF/SepF-rel"/>
</dbReference>
<comment type="caution">
    <text evidence="6">The sequence shown here is derived from an EMBL/GenBank/DDBJ whole genome shotgun (WGS) entry which is preliminary data.</text>
</comment>
<dbReference type="RefSeq" id="WP_158050199.1">
    <property type="nucleotide sequence ID" value="NZ_WAJR01000028.1"/>
</dbReference>
<feature type="region of interest" description="Disordered" evidence="5">
    <location>
        <begin position="1"/>
        <end position="177"/>
    </location>
</feature>
<feature type="compositionally biased region" description="Polar residues" evidence="5">
    <location>
        <begin position="59"/>
        <end position="74"/>
    </location>
</feature>
<dbReference type="Pfam" id="PF04472">
    <property type="entry name" value="SepF"/>
    <property type="match status" value="1"/>
</dbReference>
<evidence type="ECO:0000256" key="5">
    <source>
        <dbReference type="SAM" id="MobiDB-lite"/>
    </source>
</evidence>
<feature type="compositionally biased region" description="Low complexity" evidence="5">
    <location>
        <begin position="85"/>
        <end position="103"/>
    </location>
</feature>
<dbReference type="EMBL" id="WAJR01000028">
    <property type="protein sequence ID" value="KAB1637420.1"/>
    <property type="molecule type" value="Genomic_DNA"/>
</dbReference>
<sequence length="318" mass="33184">MLDELKSKLGFGGGGVRGRSSDRYDDYDDDYGDYEDDYSEYAEYADDSENDYDPYAPVTTRSARSNSTISNLVSINDVRAHSRGEGSSSTSSSAARRMTTAHTPYRGERTTVDSSLPPTMTPEGSAAVAAAASRPTRSEGLNSLFEPTAGETKPAGKHAATTTSSSHMGVTSGATSASAEGSLGAFTRQPAQSSAAAAMSETARKASAQASSAYDPQSAYAQAQGARYVAKRSCTVLKPASYGEVEKIARALKGGDAVILALRNTPDSLSKRILDFSFGVSSALDAGVECVGDKVFAITKGDALTDAEKLALRNQGVL</sequence>
<dbReference type="Gene3D" id="3.30.110.150">
    <property type="entry name" value="SepF-like protein"/>
    <property type="match status" value="1"/>
</dbReference>
<gene>
    <name evidence="6" type="ORF">F8C90_09050</name>
</gene>
<dbReference type="PANTHER" id="PTHR35798:SF1">
    <property type="entry name" value="CELL DIVISION PROTEIN SEPF"/>
    <property type="match status" value="1"/>
</dbReference>
<keyword evidence="1 6" id="KW-0132">Cell division</keyword>
<proteinExistence type="predicted"/>
<accession>A0A6N6NQA1</accession>
<protein>
    <submittedName>
        <fullName evidence="6">Cell division protein SepF</fullName>
    </submittedName>
</protein>
<dbReference type="PANTHER" id="PTHR35798">
    <property type="entry name" value="CELL DIVISION PROTEIN SEPF"/>
    <property type="match status" value="1"/>
</dbReference>
<name>A0A6N6NQA1_9ACTN</name>
<keyword evidence="7" id="KW-1185">Reference proteome</keyword>
<evidence type="ECO:0000256" key="3">
    <source>
        <dbReference type="ARBA" id="ARBA00023306"/>
    </source>
</evidence>